<keyword evidence="9 13" id="KW-0408">Iron</keyword>
<dbReference type="PANTHER" id="PTHR36531">
    <property type="entry name" value="CRISPR-ASSOCIATED EXONUCLEASE CAS4"/>
    <property type="match status" value="1"/>
</dbReference>
<comment type="function">
    <text evidence="13">CRISPR (clustered regularly interspaced short palindromic repeat) is an adaptive immune system that provides protection against mobile genetic elements (viruses, transposable elements and conjugative plasmids). CRISPR clusters contain sequences complementary to antecedent mobile elements and target invading nucleic acids. CRISPR clusters are transcribed and processed into CRISPR RNA (crRNA).</text>
</comment>
<evidence type="ECO:0000313" key="15">
    <source>
        <dbReference type="EMBL" id="MDA5111053.1"/>
    </source>
</evidence>
<dbReference type="PANTHER" id="PTHR36531:SF6">
    <property type="entry name" value="DNA REPLICATION ATP-DEPENDENT HELICASE_NUCLEASE DNA2"/>
    <property type="match status" value="1"/>
</dbReference>
<dbReference type="NCBIfam" id="TIGR00372">
    <property type="entry name" value="cas4"/>
    <property type="match status" value="1"/>
</dbReference>
<evidence type="ECO:0000256" key="8">
    <source>
        <dbReference type="ARBA" id="ARBA00022839"/>
    </source>
</evidence>
<comment type="cofactor">
    <cofactor evidence="1">
        <name>[4Fe-4S] cluster</name>
        <dbReference type="ChEBI" id="CHEBI:49883"/>
    </cofactor>
</comment>
<dbReference type="GO" id="GO:0046872">
    <property type="term" value="F:metal ion binding"/>
    <property type="evidence" value="ECO:0007669"/>
    <property type="project" value="UniProtKB-KW"/>
</dbReference>
<evidence type="ECO:0000256" key="9">
    <source>
        <dbReference type="ARBA" id="ARBA00023004"/>
    </source>
</evidence>
<keyword evidence="12 13" id="KW-0464">Manganese</keyword>
<comment type="similarity">
    <text evidence="2 13">Belongs to the CRISPR-associated exonuclease Cas4 family.</text>
</comment>
<evidence type="ECO:0000256" key="6">
    <source>
        <dbReference type="ARBA" id="ARBA00022723"/>
    </source>
</evidence>
<comment type="cofactor">
    <cofactor evidence="13">
        <name>iron-sulfur cluster</name>
        <dbReference type="ChEBI" id="CHEBI:30408"/>
    </cofactor>
</comment>
<evidence type="ECO:0000256" key="3">
    <source>
        <dbReference type="ARBA" id="ARBA00012768"/>
    </source>
</evidence>
<dbReference type="InterPro" id="IPR011604">
    <property type="entry name" value="PDDEXK-like_dom_sf"/>
</dbReference>
<keyword evidence="6 13" id="KW-0479">Metal-binding</keyword>
<keyword evidence="10 13" id="KW-0411">Iron-sulfur</keyword>
<proteinExistence type="inferred from homology"/>
<organism evidence="15 16">
    <name type="scientific">Brevibacillus thermoruber</name>
    <dbReference type="NCBI Taxonomy" id="33942"/>
    <lineage>
        <taxon>Bacteria</taxon>
        <taxon>Bacillati</taxon>
        <taxon>Bacillota</taxon>
        <taxon>Bacilli</taxon>
        <taxon>Bacillales</taxon>
        <taxon>Paenibacillaceae</taxon>
        <taxon>Brevibacillus</taxon>
    </lineage>
</organism>
<name>A0A9X3TVR5_9BACL</name>
<evidence type="ECO:0000256" key="12">
    <source>
        <dbReference type="ARBA" id="ARBA00023211"/>
    </source>
</evidence>
<reference evidence="15" key="1">
    <citation type="submission" date="2022-12" db="EMBL/GenBank/DDBJ databases">
        <title>Draft genome sequence of the thermophilic strain Brevibacillus thermoruber HT42, isolated from Los Humeros, Puebla, Mexico, with biotechnological potential.</title>
        <authorList>
            <person name="Lara Sanchez J."/>
            <person name="Solis Palacios R."/>
            <person name="Bustos Baena A.S."/>
            <person name="Ruz Baez A.E."/>
            <person name="Espinosa Luna G."/>
            <person name="Oliart Ros R.M."/>
        </authorList>
    </citation>
    <scope>NUCLEOTIDE SEQUENCE</scope>
    <source>
        <strain evidence="15">HT42</strain>
    </source>
</reference>
<dbReference type="InterPro" id="IPR051827">
    <property type="entry name" value="Cas4_exonuclease"/>
</dbReference>
<comment type="cofactor">
    <cofactor evidence="13">
        <name>Mg(2+)</name>
        <dbReference type="ChEBI" id="CHEBI:18420"/>
    </cofactor>
    <cofactor evidence="13">
        <name>Mn(2+)</name>
        <dbReference type="ChEBI" id="CHEBI:29035"/>
    </cofactor>
    <text evidence="13">Mg(2+) or Mn(2+) required for ssDNA cleavage activity.</text>
</comment>
<dbReference type="InterPro" id="IPR013343">
    <property type="entry name" value="CRISPR-assoc_prot_Cas4"/>
</dbReference>
<evidence type="ECO:0000256" key="7">
    <source>
        <dbReference type="ARBA" id="ARBA00022801"/>
    </source>
</evidence>
<dbReference type="AlphaFoldDB" id="A0A9X3TVR5"/>
<evidence type="ECO:0000256" key="2">
    <source>
        <dbReference type="ARBA" id="ARBA00009189"/>
    </source>
</evidence>
<evidence type="ECO:0000256" key="4">
    <source>
        <dbReference type="ARBA" id="ARBA00020049"/>
    </source>
</evidence>
<dbReference type="GO" id="GO:0051536">
    <property type="term" value="F:iron-sulfur cluster binding"/>
    <property type="evidence" value="ECO:0007669"/>
    <property type="project" value="UniProtKB-KW"/>
</dbReference>
<keyword evidence="11 13" id="KW-0051">Antiviral defense</keyword>
<dbReference type="GO" id="GO:0051607">
    <property type="term" value="P:defense response to virus"/>
    <property type="evidence" value="ECO:0007669"/>
    <property type="project" value="UniProtKB-KW"/>
</dbReference>
<comment type="caution">
    <text evidence="15">The sequence shown here is derived from an EMBL/GenBank/DDBJ whole genome shotgun (WGS) entry which is preliminary data.</text>
</comment>
<keyword evidence="5 13" id="KW-0540">Nuclease</keyword>
<evidence type="ECO:0000256" key="10">
    <source>
        <dbReference type="ARBA" id="ARBA00023014"/>
    </source>
</evidence>
<dbReference type="EMBL" id="JAPYYP010000065">
    <property type="protein sequence ID" value="MDA5111053.1"/>
    <property type="molecule type" value="Genomic_DNA"/>
</dbReference>
<gene>
    <name evidence="15" type="primary">cas4</name>
    <name evidence="15" type="ORF">O3V59_22225</name>
</gene>
<evidence type="ECO:0000256" key="5">
    <source>
        <dbReference type="ARBA" id="ARBA00022722"/>
    </source>
</evidence>
<feature type="domain" description="DUF83" evidence="14">
    <location>
        <begin position="6"/>
        <end position="189"/>
    </location>
</feature>
<dbReference type="InterPro" id="IPR022765">
    <property type="entry name" value="Dna2/Cas4_DUF83"/>
</dbReference>
<accession>A0A9X3TVR5</accession>
<dbReference type="GO" id="GO:0004527">
    <property type="term" value="F:exonuclease activity"/>
    <property type="evidence" value="ECO:0007669"/>
    <property type="project" value="UniProtKB-KW"/>
</dbReference>
<dbReference type="RefSeq" id="WP_271141085.1">
    <property type="nucleotide sequence ID" value="NZ_JAPYYP010000065.1"/>
</dbReference>
<keyword evidence="16" id="KW-1185">Reference proteome</keyword>
<evidence type="ECO:0000256" key="1">
    <source>
        <dbReference type="ARBA" id="ARBA00001966"/>
    </source>
</evidence>
<evidence type="ECO:0000313" key="16">
    <source>
        <dbReference type="Proteomes" id="UP001151071"/>
    </source>
</evidence>
<sequence length="232" mass="27518">MEIRATDLKQFVFCPRYIYFTYVQPVPKVPTLKMIQGRVEHIEHQNKERRRGLRSYNLVEGARHFHYPVYAERLGLRGKVDLVIETKSSSGQRYFPIECKNTNRGIRNNIVYQLVAYALALEEMTNSPVHLGYIYLLPEKKAYPIPITQARKQHVKRMITMIRHIVENEYFPEPRSRARCATCELQRYCNDLDTSSTWNEKQKFFEEFNELWNGRCSRMKQEGTTIDTEARS</sequence>
<evidence type="ECO:0000256" key="13">
    <source>
        <dbReference type="RuleBase" id="RU365022"/>
    </source>
</evidence>
<keyword evidence="8 13" id="KW-0269">Exonuclease</keyword>
<evidence type="ECO:0000256" key="11">
    <source>
        <dbReference type="ARBA" id="ARBA00023118"/>
    </source>
</evidence>
<dbReference type="Pfam" id="PF01930">
    <property type="entry name" value="Cas_Cas4"/>
    <property type="match status" value="1"/>
</dbReference>
<keyword evidence="7 13" id="KW-0378">Hydrolase</keyword>
<dbReference type="Proteomes" id="UP001151071">
    <property type="component" value="Unassembled WGS sequence"/>
</dbReference>
<dbReference type="Gene3D" id="3.90.320.10">
    <property type="match status" value="1"/>
</dbReference>
<dbReference type="EC" id="3.1.12.1" evidence="3 13"/>
<evidence type="ECO:0000259" key="14">
    <source>
        <dbReference type="Pfam" id="PF01930"/>
    </source>
</evidence>
<protein>
    <recommendedName>
        <fullName evidence="4 13">CRISPR-associated exonuclease Cas4</fullName>
        <ecNumber evidence="3 13">3.1.12.1</ecNumber>
    </recommendedName>
</protein>